<name>T1BTQ2_9ZZZZ</name>
<gene>
    <name evidence="1" type="ORF">B1A_05048</name>
</gene>
<sequence>MPSRLGVPLSRLYVPDIQQAVIERGIVAEISGATIWRWLSEDAIKPWRHRSWIFPRDPAFEAKAARVLDLYAQQWEGKPLGKRDFVISSDEKTSIQARVRRHETMAAAPTT</sequence>
<proteinExistence type="predicted"/>
<evidence type="ECO:0000313" key="1">
    <source>
        <dbReference type="EMBL" id="EQD73242.1"/>
    </source>
</evidence>
<protein>
    <submittedName>
        <fullName evidence="1">IS630 family transposase</fullName>
    </submittedName>
</protein>
<dbReference type="AlphaFoldDB" id="T1BTQ2"/>
<reference evidence="1" key="1">
    <citation type="submission" date="2013-08" db="EMBL/GenBank/DDBJ databases">
        <authorList>
            <person name="Mendez C."/>
            <person name="Richter M."/>
            <person name="Ferrer M."/>
            <person name="Sanchez J."/>
        </authorList>
    </citation>
    <scope>NUCLEOTIDE SEQUENCE</scope>
</reference>
<accession>T1BTQ2</accession>
<organism evidence="1">
    <name type="scientific">mine drainage metagenome</name>
    <dbReference type="NCBI Taxonomy" id="410659"/>
    <lineage>
        <taxon>unclassified sequences</taxon>
        <taxon>metagenomes</taxon>
        <taxon>ecological metagenomes</taxon>
    </lineage>
</organism>
<reference evidence="1" key="2">
    <citation type="journal article" date="2014" name="ISME J.">
        <title>Microbial stratification in low pH oxic and suboxic macroscopic growths along an acid mine drainage.</title>
        <authorList>
            <person name="Mendez-Garcia C."/>
            <person name="Mesa V."/>
            <person name="Sprenger R.R."/>
            <person name="Richter M."/>
            <person name="Diez M.S."/>
            <person name="Solano J."/>
            <person name="Bargiela R."/>
            <person name="Golyshina O.V."/>
            <person name="Manteca A."/>
            <person name="Ramos J.L."/>
            <person name="Gallego J.R."/>
            <person name="Llorente I."/>
            <person name="Martins Dos Santos V.A."/>
            <person name="Jensen O.N."/>
            <person name="Pelaez A.I."/>
            <person name="Sanchez J."/>
            <person name="Ferrer M."/>
        </authorList>
    </citation>
    <scope>NUCLEOTIDE SEQUENCE</scope>
</reference>
<dbReference type="EMBL" id="AUZX01003684">
    <property type="protein sequence ID" value="EQD73242.1"/>
    <property type="molecule type" value="Genomic_DNA"/>
</dbReference>
<comment type="caution">
    <text evidence="1">The sequence shown here is derived from an EMBL/GenBank/DDBJ whole genome shotgun (WGS) entry which is preliminary data.</text>
</comment>